<proteinExistence type="predicted"/>
<dbReference type="PANTHER" id="PTHR14611:SF1">
    <property type="entry name" value="TECTONIC-1"/>
    <property type="match status" value="1"/>
</dbReference>
<organism evidence="2 3">
    <name type="scientific">Pavo cristatus</name>
    <name type="common">Indian peafowl</name>
    <name type="synonym">Blue peafowl</name>
    <dbReference type="NCBI Taxonomy" id="9049"/>
    <lineage>
        <taxon>Eukaryota</taxon>
        <taxon>Metazoa</taxon>
        <taxon>Chordata</taxon>
        <taxon>Craniata</taxon>
        <taxon>Vertebrata</taxon>
        <taxon>Euteleostomi</taxon>
        <taxon>Archelosauria</taxon>
        <taxon>Archosauria</taxon>
        <taxon>Dinosauria</taxon>
        <taxon>Saurischia</taxon>
        <taxon>Theropoda</taxon>
        <taxon>Coelurosauria</taxon>
        <taxon>Aves</taxon>
        <taxon>Neognathae</taxon>
        <taxon>Galloanserae</taxon>
        <taxon>Galliformes</taxon>
        <taxon>Phasianidae</taxon>
        <taxon>Phasianinae</taxon>
        <taxon>Pavo</taxon>
    </lineage>
</organism>
<dbReference type="GO" id="GO:1904491">
    <property type="term" value="P:protein localization to ciliary transition zone"/>
    <property type="evidence" value="ECO:0007669"/>
    <property type="project" value="TreeGrafter"/>
</dbReference>
<dbReference type="GO" id="GO:0060271">
    <property type="term" value="P:cilium assembly"/>
    <property type="evidence" value="ECO:0007669"/>
    <property type="project" value="TreeGrafter"/>
</dbReference>
<evidence type="ECO:0000313" key="2">
    <source>
        <dbReference type="Ensembl" id="ENSPSTP00000020370.1"/>
    </source>
</evidence>
<evidence type="ECO:0000259" key="1">
    <source>
        <dbReference type="Pfam" id="PF25752"/>
    </source>
</evidence>
<feature type="domain" description="Tectonic-1-3 N-terminal" evidence="1">
    <location>
        <begin position="58"/>
        <end position="143"/>
    </location>
</feature>
<reference evidence="2" key="1">
    <citation type="submission" date="2025-08" db="UniProtKB">
        <authorList>
            <consortium name="Ensembl"/>
        </authorList>
    </citation>
    <scope>IDENTIFICATION</scope>
</reference>
<dbReference type="GO" id="GO:0036038">
    <property type="term" value="C:MKS complex"/>
    <property type="evidence" value="ECO:0007669"/>
    <property type="project" value="TreeGrafter"/>
</dbReference>
<protein>
    <recommendedName>
        <fullName evidence="1">Tectonic-1-3 N-terminal domain-containing protein</fullName>
    </recommendedName>
</protein>
<dbReference type="PANTHER" id="PTHR14611">
    <property type="entry name" value="TECTONIC FAMILY MEMBER"/>
    <property type="match status" value="1"/>
</dbReference>
<reference evidence="2" key="2">
    <citation type="submission" date="2025-09" db="UniProtKB">
        <authorList>
            <consortium name="Ensembl"/>
        </authorList>
    </citation>
    <scope>IDENTIFICATION</scope>
</reference>
<dbReference type="AlphaFoldDB" id="A0A8C9FU79"/>
<dbReference type="Proteomes" id="UP000694428">
    <property type="component" value="Unplaced"/>
</dbReference>
<name>A0A8C9FU79_PAVCR</name>
<sequence>ESHSGPRESLCSLLGPWASSIYNETVRQLPCFFLLVFIAPAQQFAPNFKSSPVSVDIQFAKLCVCDLLVAQCDVNCCCDPDCSAADFSLFTTCSVPIVTGDSRLCSQKAAIYSLDTEANPPERVFKLVDHINPSVFCIHATNCK</sequence>
<dbReference type="InterPro" id="IPR040354">
    <property type="entry name" value="TCTN1-3"/>
</dbReference>
<accession>A0A8C9FU79</accession>
<evidence type="ECO:0000313" key="3">
    <source>
        <dbReference type="Proteomes" id="UP000694428"/>
    </source>
</evidence>
<dbReference type="InterPro" id="IPR057724">
    <property type="entry name" value="TCTN1-3_N"/>
</dbReference>
<dbReference type="Pfam" id="PF25752">
    <property type="entry name" value="DUF1619_N"/>
    <property type="match status" value="1"/>
</dbReference>
<keyword evidence="3" id="KW-1185">Reference proteome</keyword>
<dbReference type="Ensembl" id="ENSPSTT00000021362.1">
    <property type="protein sequence ID" value="ENSPSTP00000020370.1"/>
    <property type="gene ID" value="ENSPSTG00000014766.1"/>
</dbReference>